<keyword evidence="3" id="KW-0479">Metal-binding</keyword>
<dbReference type="AlphaFoldDB" id="A0A0N0MB74"/>
<evidence type="ECO:0000256" key="5">
    <source>
        <dbReference type="ARBA" id="ARBA00022842"/>
    </source>
</evidence>
<dbReference type="InterPro" id="IPR011761">
    <property type="entry name" value="ATP-grasp"/>
</dbReference>
<dbReference type="SUPFAM" id="SSF56059">
    <property type="entry name" value="Glutathione synthetase ATP-binding domain-like"/>
    <property type="match status" value="1"/>
</dbReference>
<dbReference type="InterPro" id="IPR013650">
    <property type="entry name" value="ATP-grasp_succ-CoA_synth-type"/>
</dbReference>
<dbReference type="PANTHER" id="PTHR11815">
    <property type="entry name" value="SUCCINYL-COA SYNTHETASE BETA CHAIN"/>
    <property type="match status" value="1"/>
</dbReference>
<keyword evidence="9" id="KW-1185">Reference proteome</keyword>
<dbReference type="InterPro" id="IPR016102">
    <property type="entry name" value="Succinyl-CoA_synth-like"/>
</dbReference>
<reference evidence="8 9" key="1">
    <citation type="submission" date="2015-07" db="EMBL/GenBank/DDBJ databases">
        <title>Whole genome sequencing of Bosea vaviloviae isolated from cave pool.</title>
        <authorList>
            <person name="Tan N.E.H."/>
            <person name="Lee Y.P."/>
            <person name="Gan H.M."/>
            <person name="Barton H."/>
            <person name="Savka M.A."/>
        </authorList>
    </citation>
    <scope>NUCLEOTIDE SEQUENCE [LARGE SCALE GENOMIC DNA]</scope>
    <source>
        <strain evidence="8 9">SD260</strain>
    </source>
</reference>
<protein>
    <submittedName>
        <fullName evidence="8">Succinyl-CoA synthetase subunit beta</fullName>
    </submittedName>
</protein>
<dbReference type="GO" id="GO:0046872">
    <property type="term" value="F:metal ion binding"/>
    <property type="evidence" value="ECO:0007669"/>
    <property type="project" value="UniProtKB-KW"/>
</dbReference>
<dbReference type="Pfam" id="PF08442">
    <property type="entry name" value="ATP-grasp_2"/>
    <property type="match status" value="1"/>
</dbReference>
<gene>
    <name evidence="8" type="ORF">AE618_16590</name>
</gene>
<evidence type="ECO:0000256" key="6">
    <source>
        <dbReference type="PROSITE-ProRule" id="PRU00409"/>
    </source>
</evidence>
<evidence type="ECO:0000256" key="1">
    <source>
        <dbReference type="ARBA" id="ARBA00022532"/>
    </source>
</evidence>
<dbReference type="Proteomes" id="UP000037822">
    <property type="component" value="Unassembled WGS sequence"/>
</dbReference>
<dbReference type="OrthoDB" id="9802602at2"/>
<feature type="domain" description="ATP-grasp" evidence="7">
    <location>
        <begin position="9"/>
        <end position="231"/>
    </location>
</feature>
<dbReference type="SUPFAM" id="SSF52210">
    <property type="entry name" value="Succinyl-CoA synthetase domains"/>
    <property type="match status" value="1"/>
</dbReference>
<dbReference type="PATRIC" id="fig|1526658.3.peg.64"/>
<dbReference type="Gene3D" id="3.30.1490.20">
    <property type="entry name" value="ATP-grasp fold, A domain"/>
    <property type="match status" value="1"/>
</dbReference>
<dbReference type="GO" id="GO:0004775">
    <property type="term" value="F:succinate-CoA ligase (ADP-forming) activity"/>
    <property type="evidence" value="ECO:0007669"/>
    <property type="project" value="TreeGrafter"/>
</dbReference>
<dbReference type="NCBIfam" id="NF001913">
    <property type="entry name" value="PRK00696.1"/>
    <property type="match status" value="1"/>
</dbReference>
<keyword evidence="2" id="KW-0436">Ligase</keyword>
<dbReference type="GO" id="GO:0006099">
    <property type="term" value="P:tricarboxylic acid cycle"/>
    <property type="evidence" value="ECO:0007669"/>
    <property type="project" value="UniProtKB-KW"/>
</dbReference>
<sequence length="390" mass="40736">MKIHEFQAKTLLAPYGLPVPDGGIAISPREAGEIAGRLNGRGVIVKAQIHAGGRKHAGGIRSVDGPEAAEAAAGALLGSMLATAQTGPEGLKVRSVLVETAITVVRELHLALLIESSSGEVILIGSAKGGADIEEQAASGTVRVNQLRLGTGREPRLDAVAQFVADLALEGSLHDQGCALIDGIRRAFVELDASLIEINPLAVTETGTLMALDVKMVLDDNALFRHADLAALRDEDETDLVDLQAQRHQLNYVQLDGDIGMVANGAGLGLATLDMVVAAKGRPANFMDIRTTARSLDIAHGFRLLLDNPATRAILINVHGGGMQPCDAIAEGLGIAMRRTGRSLPLVVRFAGNNADFARSRLRNFGCAVIDCPDMWTAAAKAVALAGKGA</sequence>
<evidence type="ECO:0000313" key="8">
    <source>
        <dbReference type="EMBL" id="KPH79522.1"/>
    </source>
</evidence>
<dbReference type="Gene3D" id="3.30.470.20">
    <property type="entry name" value="ATP-grasp fold, B domain"/>
    <property type="match status" value="1"/>
</dbReference>
<proteinExistence type="predicted"/>
<evidence type="ECO:0000313" key="9">
    <source>
        <dbReference type="Proteomes" id="UP000037822"/>
    </source>
</evidence>
<keyword evidence="1" id="KW-0816">Tricarboxylic acid cycle</keyword>
<evidence type="ECO:0000256" key="4">
    <source>
        <dbReference type="ARBA" id="ARBA00022741"/>
    </source>
</evidence>
<dbReference type="InterPro" id="IPR005811">
    <property type="entry name" value="SUCC_ACL_C"/>
</dbReference>
<dbReference type="GO" id="GO:0006104">
    <property type="term" value="P:succinyl-CoA metabolic process"/>
    <property type="evidence" value="ECO:0007669"/>
    <property type="project" value="TreeGrafter"/>
</dbReference>
<dbReference type="RefSeq" id="WP_054210177.1">
    <property type="nucleotide sequence ID" value="NZ_LGSZ01000048.1"/>
</dbReference>
<dbReference type="InterPro" id="IPR013815">
    <property type="entry name" value="ATP_grasp_subdomain_1"/>
</dbReference>
<dbReference type="Pfam" id="PF00549">
    <property type="entry name" value="Ligase_CoA"/>
    <property type="match status" value="1"/>
</dbReference>
<evidence type="ECO:0000259" key="7">
    <source>
        <dbReference type="PROSITE" id="PS50975"/>
    </source>
</evidence>
<keyword evidence="4 6" id="KW-0547">Nucleotide-binding</keyword>
<dbReference type="PIRSF" id="PIRSF001554">
    <property type="entry name" value="SucCS_beta"/>
    <property type="match status" value="1"/>
</dbReference>
<evidence type="ECO:0000256" key="2">
    <source>
        <dbReference type="ARBA" id="ARBA00022598"/>
    </source>
</evidence>
<dbReference type="Gene3D" id="3.40.50.261">
    <property type="entry name" value="Succinyl-CoA synthetase domains"/>
    <property type="match status" value="1"/>
</dbReference>
<dbReference type="GO" id="GO:0042709">
    <property type="term" value="C:succinate-CoA ligase complex"/>
    <property type="evidence" value="ECO:0007669"/>
    <property type="project" value="TreeGrafter"/>
</dbReference>
<keyword evidence="5" id="KW-0460">Magnesium</keyword>
<dbReference type="PANTHER" id="PTHR11815:SF10">
    <property type="entry name" value="SUCCINATE--COA LIGASE [GDP-FORMING] SUBUNIT BETA, MITOCHONDRIAL"/>
    <property type="match status" value="1"/>
</dbReference>
<dbReference type="GO" id="GO:0005829">
    <property type="term" value="C:cytosol"/>
    <property type="evidence" value="ECO:0007669"/>
    <property type="project" value="TreeGrafter"/>
</dbReference>
<dbReference type="GO" id="GO:0005524">
    <property type="term" value="F:ATP binding"/>
    <property type="evidence" value="ECO:0007669"/>
    <property type="project" value="UniProtKB-UniRule"/>
</dbReference>
<name>A0A0N0MB74_9HYPH</name>
<comment type="caution">
    <text evidence="8">The sequence shown here is derived from an EMBL/GenBank/DDBJ whole genome shotgun (WGS) entry which is preliminary data.</text>
</comment>
<keyword evidence="6" id="KW-0067">ATP-binding</keyword>
<dbReference type="EMBL" id="LGSZ01000048">
    <property type="protein sequence ID" value="KPH79522.1"/>
    <property type="molecule type" value="Genomic_DNA"/>
</dbReference>
<accession>A0A0N0MB74</accession>
<dbReference type="InterPro" id="IPR005809">
    <property type="entry name" value="Succ_CoA_ligase-like_bsu"/>
</dbReference>
<evidence type="ECO:0000256" key="3">
    <source>
        <dbReference type="ARBA" id="ARBA00022723"/>
    </source>
</evidence>
<organism evidence="8 9">
    <name type="scientific">Bosea vaviloviae</name>
    <dbReference type="NCBI Taxonomy" id="1526658"/>
    <lineage>
        <taxon>Bacteria</taxon>
        <taxon>Pseudomonadati</taxon>
        <taxon>Pseudomonadota</taxon>
        <taxon>Alphaproteobacteria</taxon>
        <taxon>Hyphomicrobiales</taxon>
        <taxon>Boseaceae</taxon>
        <taxon>Bosea</taxon>
    </lineage>
</organism>
<dbReference type="PROSITE" id="PS50975">
    <property type="entry name" value="ATP_GRASP"/>
    <property type="match status" value="1"/>
</dbReference>